<feature type="region of interest" description="Disordered" evidence="1">
    <location>
        <begin position="381"/>
        <end position="403"/>
    </location>
</feature>
<feature type="transmembrane region" description="Helical" evidence="2">
    <location>
        <begin position="101"/>
        <end position="119"/>
    </location>
</feature>
<keyword evidence="2" id="KW-1133">Transmembrane helix</keyword>
<dbReference type="AlphaFoldDB" id="A0AAU1HXC3"/>
<name>A0AAU1HXC3_9ACTN</name>
<evidence type="ECO:0000256" key="1">
    <source>
        <dbReference type="SAM" id="MobiDB-lite"/>
    </source>
</evidence>
<reference evidence="5" key="1">
    <citation type="submission" date="2022-10" db="EMBL/GenBank/DDBJ databases">
        <title>The complete genomes of actinobacterial strains from the NBC collection.</title>
        <authorList>
            <person name="Joergensen T.S."/>
            <person name="Alvarez Arevalo M."/>
            <person name="Sterndorff E.B."/>
            <person name="Faurdal D."/>
            <person name="Vuksanovic O."/>
            <person name="Mourched A.-S."/>
            <person name="Charusanti P."/>
            <person name="Shaw S."/>
            <person name="Blin K."/>
            <person name="Weber T."/>
        </authorList>
    </citation>
    <scope>NUCLEOTIDE SEQUENCE</scope>
    <source>
        <strain evidence="5">NBC 00180</strain>
    </source>
</reference>
<evidence type="ECO:0000259" key="4">
    <source>
        <dbReference type="Pfam" id="PF13845"/>
    </source>
</evidence>
<feature type="compositionally biased region" description="Low complexity" evidence="1">
    <location>
        <begin position="11"/>
        <end position="39"/>
    </location>
</feature>
<organism evidence="5">
    <name type="scientific">Streptomyces sp. NBC_00180</name>
    <dbReference type="NCBI Taxonomy" id="2903632"/>
    <lineage>
        <taxon>Bacteria</taxon>
        <taxon>Bacillati</taxon>
        <taxon>Actinomycetota</taxon>
        <taxon>Actinomycetes</taxon>
        <taxon>Kitasatosporales</taxon>
        <taxon>Streptomycetaceae</taxon>
        <taxon>Streptomyces</taxon>
    </lineage>
</organism>
<evidence type="ECO:0000256" key="2">
    <source>
        <dbReference type="SAM" id="Phobius"/>
    </source>
</evidence>
<feature type="domain" description="DUF4190" evidence="3">
    <location>
        <begin position="64"/>
        <end position="118"/>
    </location>
</feature>
<feature type="compositionally biased region" description="Gly residues" evidence="1">
    <location>
        <begin position="392"/>
        <end position="403"/>
    </location>
</feature>
<keyword evidence="2" id="KW-0472">Membrane</keyword>
<feature type="compositionally biased region" description="Pro residues" evidence="1">
    <location>
        <begin position="1"/>
        <end position="10"/>
    </location>
</feature>
<evidence type="ECO:0000259" key="3">
    <source>
        <dbReference type="Pfam" id="PF13828"/>
    </source>
</evidence>
<gene>
    <name evidence="5" type="ORF">OG477_13330</name>
</gene>
<feature type="transmembrane region" description="Helical" evidence="2">
    <location>
        <begin position="63"/>
        <end position="89"/>
    </location>
</feature>
<dbReference type="SUPFAM" id="SSF81995">
    <property type="entry name" value="beta-sandwich domain of Sec23/24"/>
    <property type="match status" value="1"/>
</dbReference>
<sequence length="403" mass="42598">MSIPPPPGPHRPQGSPGQPQGPYAQGQYPSPNPYGAPAAQGPYPHHPYGAYGPYGPSAPVNGVAIGALVLGILCFVPAVGLALGLVALVQIRKKGERGTGMAVAGSVLSTVGIALWALMLSTGAASDFWDGFKGAASGEGTALALATGDCFNSSTGTLEGETYDVDEVPCTDEHDAEVVGVVQVPDGSFPGDDELAEVADDKCYEHAGRYSLDAWAVPDGVDVYYLVPTRQSWRFGDRAITCMFGSTDGKPLAESLRRDYMTLDGYQVRFLSASNIIDNVLYEEPEAYPEDDLEANRAWAKDVHRVIGEQTGKLRTQPWPEDAKGAVTEFLAEMEDARKEWAKAVAADDADTFYTHYDKAYGYVDGPATVTARKALGLDTTVPTYEDDSDSGGEGGSGGGLDV</sequence>
<dbReference type="EMBL" id="CP108140">
    <property type="protein sequence ID" value="WTP86291.1"/>
    <property type="molecule type" value="Genomic_DNA"/>
</dbReference>
<protein>
    <submittedName>
        <fullName evidence="5">DUF4190 domain-containing protein</fullName>
    </submittedName>
</protein>
<dbReference type="Pfam" id="PF13845">
    <property type="entry name" value="Septum_form"/>
    <property type="match status" value="1"/>
</dbReference>
<evidence type="ECO:0000313" key="5">
    <source>
        <dbReference type="EMBL" id="WTP86291.1"/>
    </source>
</evidence>
<dbReference type="InterPro" id="IPR025241">
    <property type="entry name" value="DUF4190"/>
</dbReference>
<feature type="region of interest" description="Disordered" evidence="1">
    <location>
        <begin position="1"/>
        <end position="39"/>
    </location>
</feature>
<accession>A0AAU1HXC3</accession>
<dbReference type="Pfam" id="PF13828">
    <property type="entry name" value="DUF4190"/>
    <property type="match status" value="1"/>
</dbReference>
<keyword evidence="2" id="KW-0812">Transmembrane</keyword>
<proteinExistence type="predicted"/>
<dbReference type="InterPro" id="IPR026004">
    <property type="entry name" value="Septum_form"/>
</dbReference>
<feature type="domain" description="Septum formation-related" evidence="4">
    <location>
        <begin position="134"/>
        <end position="242"/>
    </location>
</feature>